<accession>A0A542ZI53</accession>
<feature type="transmembrane region" description="Helical" evidence="1">
    <location>
        <begin position="71"/>
        <end position="89"/>
    </location>
</feature>
<reference evidence="2 3" key="1">
    <citation type="submission" date="2019-06" db="EMBL/GenBank/DDBJ databases">
        <title>Sequencing the genomes of 1000 actinobacteria strains.</title>
        <authorList>
            <person name="Klenk H.-P."/>
        </authorList>
    </citation>
    <scope>NUCLEOTIDE SEQUENCE [LARGE SCALE GENOMIC DNA]</scope>
    <source>
        <strain evidence="2 3">DSM 18082</strain>
    </source>
</reference>
<organism evidence="2 3">
    <name type="scientific">Oryzihumus leptocrescens</name>
    <dbReference type="NCBI Taxonomy" id="297536"/>
    <lineage>
        <taxon>Bacteria</taxon>
        <taxon>Bacillati</taxon>
        <taxon>Actinomycetota</taxon>
        <taxon>Actinomycetes</taxon>
        <taxon>Micrococcales</taxon>
        <taxon>Intrasporangiaceae</taxon>
        <taxon>Oryzihumus</taxon>
    </lineage>
</organism>
<keyword evidence="1" id="KW-0812">Transmembrane</keyword>
<dbReference type="EMBL" id="VFOQ01000001">
    <property type="protein sequence ID" value="TQL59840.1"/>
    <property type="molecule type" value="Genomic_DNA"/>
</dbReference>
<evidence type="ECO:0000313" key="3">
    <source>
        <dbReference type="Proteomes" id="UP000319514"/>
    </source>
</evidence>
<dbReference type="Pfam" id="PF20444">
    <property type="entry name" value="DUF6703"/>
    <property type="match status" value="1"/>
</dbReference>
<gene>
    <name evidence="2" type="ORF">FB474_1206</name>
</gene>
<sequence>MRDKIERASVPVLTFLARLPRLVPFVILLVLLLAGAIAGHALGFVLMGLAALFVGWLLYLAWPRLTSSERLMRSAVVLLAVALAITQLFPRG</sequence>
<evidence type="ECO:0000313" key="2">
    <source>
        <dbReference type="EMBL" id="TQL59840.1"/>
    </source>
</evidence>
<comment type="caution">
    <text evidence="2">The sequence shown here is derived from an EMBL/GenBank/DDBJ whole genome shotgun (WGS) entry which is preliminary data.</text>
</comment>
<feature type="transmembrane region" description="Helical" evidence="1">
    <location>
        <begin position="44"/>
        <end position="62"/>
    </location>
</feature>
<feature type="transmembrane region" description="Helical" evidence="1">
    <location>
        <begin position="21"/>
        <end position="38"/>
    </location>
</feature>
<dbReference type="AlphaFoldDB" id="A0A542ZI53"/>
<dbReference type="OrthoDB" id="4872260at2"/>
<proteinExistence type="predicted"/>
<keyword evidence="1" id="KW-0472">Membrane</keyword>
<dbReference type="Proteomes" id="UP000319514">
    <property type="component" value="Unassembled WGS sequence"/>
</dbReference>
<keyword evidence="1" id="KW-1133">Transmembrane helix</keyword>
<name>A0A542ZI53_9MICO</name>
<dbReference type="InterPro" id="IPR046549">
    <property type="entry name" value="DUF6703"/>
</dbReference>
<keyword evidence="3" id="KW-1185">Reference proteome</keyword>
<evidence type="ECO:0000256" key="1">
    <source>
        <dbReference type="SAM" id="Phobius"/>
    </source>
</evidence>
<protein>
    <submittedName>
        <fullName evidence="2">Uncharacterized protein</fullName>
    </submittedName>
</protein>